<dbReference type="RefSeq" id="WP_382420088.1">
    <property type="nucleotide sequence ID" value="NZ_JBHSCW010000001.1"/>
</dbReference>
<proteinExistence type="predicted"/>
<dbReference type="InterPro" id="IPR000620">
    <property type="entry name" value="EamA_dom"/>
</dbReference>
<evidence type="ECO:0000259" key="6">
    <source>
        <dbReference type="Pfam" id="PF00892"/>
    </source>
</evidence>
<comment type="subcellular location">
    <subcellularLocation>
        <location evidence="1">Membrane</location>
        <topology evidence="1">Multi-pass membrane protein</topology>
    </subcellularLocation>
</comment>
<gene>
    <name evidence="7" type="ORF">ACFOW6_00610</name>
</gene>
<feature type="transmembrane region" description="Helical" evidence="5">
    <location>
        <begin position="12"/>
        <end position="31"/>
    </location>
</feature>
<comment type="caution">
    <text evidence="7">The sequence shown here is derived from an EMBL/GenBank/DDBJ whole genome shotgun (WGS) entry which is preliminary data.</text>
</comment>
<feature type="transmembrane region" description="Helical" evidence="5">
    <location>
        <begin position="118"/>
        <end position="137"/>
    </location>
</feature>
<feature type="transmembrane region" description="Helical" evidence="5">
    <location>
        <begin position="143"/>
        <end position="162"/>
    </location>
</feature>
<dbReference type="SUPFAM" id="SSF103481">
    <property type="entry name" value="Multidrug resistance efflux transporter EmrE"/>
    <property type="match status" value="2"/>
</dbReference>
<evidence type="ECO:0000256" key="3">
    <source>
        <dbReference type="ARBA" id="ARBA00022989"/>
    </source>
</evidence>
<evidence type="ECO:0000256" key="2">
    <source>
        <dbReference type="ARBA" id="ARBA00022692"/>
    </source>
</evidence>
<keyword evidence="2 5" id="KW-0812">Transmembrane</keyword>
<evidence type="ECO:0000256" key="4">
    <source>
        <dbReference type="ARBA" id="ARBA00023136"/>
    </source>
</evidence>
<dbReference type="InterPro" id="IPR050638">
    <property type="entry name" value="AA-Vitamin_Transporters"/>
</dbReference>
<evidence type="ECO:0000313" key="8">
    <source>
        <dbReference type="Proteomes" id="UP001595799"/>
    </source>
</evidence>
<sequence length="295" mass="31761">MPLPMPPRDLFLFVVIVLVWGLNFVAVKLGTDQFPPIFMTFLRFIIVSVVLVPFVPRPKGNWLKLLALSFTMGTLHFSLVFTGISGVDASTAAIAVQLQVPFAAILASIFFKDRLGWWRILGMVVAFGGVAIMAGEPRLGDQYGSLALVLGAAMAFAVSSIQMKQTHGISGWTITAWISLLALPQLLLVSWVLEDGQMAALQTVDLTGWGALLFTALGATLIGHGLWAHMVTRYDINQAAPFTLMVPVVGAASGIIFLHEPLTVPFMIGGTLTLLGVGVIILRRPGLGAPMRERL</sequence>
<dbReference type="EMBL" id="JBHSCW010000001">
    <property type="protein sequence ID" value="MFC4350033.1"/>
    <property type="molecule type" value="Genomic_DNA"/>
</dbReference>
<dbReference type="InterPro" id="IPR037185">
    <property type="entry name" value="EmrE-like"/>
</dbReference>
<keyword evidence="4 5" id="KW-0472">Membrane</keyword>
<feature type="transmembrane region" description="Helical" evidence="5">
    <location>
        <begin position="174"/>
        <end position="193"/>
    </location>
</feature>
<dbReference type="Pfam" id="PF00892">
    <property type="entry name" value="EamA"/>
    <property type="match status" value="2"/>
</dbReference>
<evidence type="ECO:0000256" key="1">
    <source>
        <dbReference type="ARBA" id="ARBA00004141"/>
    </source>
</evidence>
<dbReference type="PANTHER" id="PTHR32322:SF9">
    <property type="entry name" value="AMINO-ACID METABOLITE EFFLUX PUMP-RELATED"/>
    <property type="match status" value="1"/>
</dbReference>
<organism evidence="7 8">
    <name type="scientific">Fodinicurvata halophila</name>
    <dbReference type="NCBI Taxonomy" id="1419723"/>
    <lineage>
        <taxon>Bacteria</taxon>
        <taxon>Pseudomonadati</taxon>
        <taxon>Pseudomonadota</taxon>
        <taxon>Alphaproteobacteria</taxon>
        <taxon>Rhodospirillales</taxon>
        <taxon>Rhodovibrionaceae</taxon>
        <taxon>Fodinicurvata</taxon>
    </lineage>
</organism>
<accession>A0ABV8UFI5</accession>
<evidence type="ECO:0000313" key="7">
    <source>
        <dbReference type="EMBL" id="MFC4350033.1"/>
    </source>
</evidence>
<evidence type="ECO:0000256" key="5">
    <source>
        <dbReference type="SAM" id="Phobius"/>
    </source>
</evidence>
<feature type="transmembrane region" description="Helical" evidence="5">
    <location>
        <begin position="239"/>
        <end position="258"/>
    </location>
</feature>
<feature type="domain" description="EamA" evidence="6">
    <location>
        <begin position="11"/>
        <end position="133"/>
    </location>
</feature>
<feature type="domain" description="EamA" evidence="6">
    <location>
        <begin position="147"/>
        <end position="281"/>
    </location>
</feature>
<dbReference type="Proteomes" id="UP001595799">
    <property type="component" value="Unassembled WGS sequence"/>
</dbReference>
<protein>
    <submittedName>
        <fullName evidence="7">DMT family transporter</fullName>
    </submittedName>
</protein>
<name>A0ABV8UFI5_9PROT</name>
<feature type="transmembrane region" description="Helical" evidence="5">
    <location>
        <begin position="62"/>
        <end position="84"/>
    </location>
</feature>
<reference evidence="8" key="1">
    <citation type="journal article" date="2019" name="Int. J. Syst. Evol. Microbiol.">
        <title>The Global Catalogue of Microorganisms (GCM) 10K type strain sequencing project: providing services to taxonomists for standard genome sequencing and annotation.</title>
        <authorList>
            <consortium name="The Broad Institute Genomics Platform"/>
            <consortium name="The Broad Institute Genome Sequencing Center for Infectious Disease"/>
            <person name="Wu L."/>
            <person name="Ma J."/>
        </authorList>
    </citation>
    <scope>NUCLEOTIDE SEQUENCE [LARGE SCALE GENOMIC DNA]</scope>
    <source>
        <strain evidence="8">CECT 8472</strain>
    </source>
</reference>
<keyword evidence="3 5" id="KW-1133">Transmembrane helix</keyword>
<feature type="transmembrane region" description="Helical" evidence="5">
    <location>
        <begin position="37"/>
        <end position="55"/>
    </location>
</feature>
<feature type="transmembrane region" description="Helical" evidence="5">
    <location>
        <begin position="264"/>
        <end position="282"/>
    </location>
</feature>
<keyword evidence="8" id="KW-1185">Reference proteome</keyword>
<feature type="transmembrane region" description="Helical" evidence="5">
    <location>
        <begin position="208"/>
        <end position="227"/>
    </location>
</feature>
<dbReference type="PANTHER" id="PTHR32322">
    <property type="entry name" value="INNER MEMBRANE TRANSPORTER"/>
    <property type="match status" value="1"/>
</dbReference>